<evidence type="ECO:0000256" key="2">
    <source>
        <dbReference type="ARBA" id="ARBA00023082"/>
    </source>
</evidence>
<accession>A0A512M3V2</accession>
<dbReference type="SUPFAM" id="SSF88946">
    <property type="entry name" value="Sigma2 domain of RNA polymerase sigma factors"/>
    <property type="match status" value="1"/>
</dbReference>
<gene>
    <name evidence="4" type="ORF">BGE01nite_06970</name>
</gene>
<dbReference type="InterPro" id="IPR039425">
    <property type="entry name" value="RNA_pol_sigma-70-like"/>
</dbReference>
<dbReference type="GO" id="GO:0006352">
    <property type="term" value="P:DNA-templated transcription initiation"/>
    <property type="evidence" value="ECO:0007669"/>
    <property type="project" value="InterPro"/>
</dbReference>
<reference evidence="4 5" key="1">
    <citation type="submission" date="2019-07" db="EMBL/GenBank/DDBJ databases">
        <title>Whole genome shotgun sequence of Brevifollis gellanilyticus NBRC 108608.</title>
        <authorList>
            <person name="Hosoyama A."/>
            <person name="Uohara A."/>
            <person name="Ohji S."/>
            <person name="Ichikawa N."/>
        </authorList>
    </citation>
    <scope>NUCLEOTIDE SEQUENCE [LARGE SCALE GENOMIC DNA]</scope>
    <source>
        <strain evidence="4 5">NBRC 108608</strain>
    </source>
</reference>
<keyword evidence="1" id="KW-0805">Transcription regulation</keyword>
<organism evidence="4 5">
    <name type="scientific">Brevifollis gellanilyticus</name>
    <dbReference type="NCBI Taxonomy" id="748831"/>
    <lineage>
        <taxon>Bacteria</taxon>
        <taxon>Pseudomonadati</taxon>
        <taxon>Verrucomicrobiota</taxon>
        <taxon>Verrucomicrobiia</taxon>
        <taxon>Verrucomicrobiales</taxon>
        <taxon>Verrucomicrobiaceae</taxon>
    </lineage>
</organism>
<keyword evidence="3" id="KW-0804">Transcription</keyword>
<dbReference type="Gene3D" id="1.10.1740.10">
    <property type="match status" value="1"/>
</dbReference>
<sequence>MPPPTSSHLNDTPSARFQTTRWTLVGGGGDVTKRDAAWEHLCRSYWYPVYAFIRRRGETAEDASDLTQGFFAKLIEQDWLAQVERRDARFSTLLITILKNFLIKQHRHEVAQKRGGGDMPVPFDLAKAESWFGQEPATQDTPETHFEKRWALAVMDAALHRLRQECELTGKAKVFAELSPFLSREPVPGDYETAGIALGINARSIAVAVHRLRADYRAMVREEVAAGLRDSKLVDQEMQALAEVMMG</sequence>
<proteinExistence type="predicted"/>
<keyword evidence="5" id="KW-1185">Reference proteome</keyword>
<dbReference type="AlphaFoldDB" id="A0A512M3V2"/>
<name>A0A512M3V2_9BACT</name>
<evidence type="ECO:0000313" key="4">
    <source>
        <dbReference type="EMBL" id="GEP41406.1"/>
    </source>
</evidence>
<dbReference type="GO" id="GO:0016987">
    <property type="term" value="F:sigma factor activity"/>
    <property type="evidence" value="ECO:0007669"/>
    <property type="project" value="UniProtKB-KW"/>
</dbReference>
<evidence type="ECO:0000313" key="5">
    <source>
        <dbReference type="Proteomes" id="UP000321577"/>
    </source>
</evidence>
<dbReference type="EMBL" id="BKAG01000003">
    <property type="protein sequence ID" value="GEP41406.1"/>
    <property type="molecule type" value="Genomic_DNA"/>
</dbReference>
<dbReference type="InterPro" id="IPR013325">
    <property type="entry name" value="RNA_pol_sigma_r2"/>
</dbReference>
<evidence type="ECO:0000256" key="1">
    <source>
        <dbReference type="ARBA" id="ARBA00023015"/>
    </source>
</evidence>
<comment type="caution">
    <text evidence="4">The sequence shown here is derived from an EMBL/GenBank/DDBJ whole genome shotgun (WGS) entry which is preliminary data.</text>
</comment>
<protein>
    <submittedName>
        <fullName evidence="4">RNA polymerase subunit sigma-24</fullName>
    </submittedName>
</protein>
<evidence type="ECO:0000256" key="3">
    <source>
        <dbReference type="ARBA" id="ARBA00023163"/>
    </source>
</evidence>
<dbReference type="RefSeq" id="WP_146848865.1">
    <property type="nucleotide sequence ID" value="NZ_BKAG01000003.1"/>
</dbReference>
<dbReference type="Proteomes" id="UP000321577">
    <property type="component" value="Unassembled WGS sequence"/>
</dbReference>
<keyword evidence="2" id="KW-0731">Sigma factor</keyword>
<dbReference type="PANTHER" id="PTHR43133:SF51">
    <property type="entry name" value="RNA POLYMERASE SIGMA FACTOR"/>
    <property type="match status" value="1"/>
</dbReference>
<dbReference type="PANTHER" id="PTHR43133">
    <property type="entry name" value="RNA POLYMERASE ECF-TYPE SIGMA FACTO"/>
    <property type="match status" value="1"/>
</dbReference>
<dbReference type="OrthoDB" id="270411at2"/>